<evidence type="ECO:0000313" key="1">
    <source>
        <dbReference type="EMBL" id="DAD79028.1"/>
    </source>
</evidence>
<accession>A0A8S5M9Y5</accession>
<reference evidence="1" key="1">
    <citation type="journal article" date="2021" name="Proc. Natl. Acad. Sci. U.S.A.">
        <title>A Catalog of Tens of Thousands of Viruses from Human Metagenomes Reveals Hidden Associations with Chronic Diseases.</title>
        <authorList>
            <person name="Tisza M.J."/>
            <person name="Buck C.B."/>
        </authorList>
    </citation>
    <scope>NUCLEOTIDE SEQUENCE</scope>
    <source>
        <strain evidence="1">CtYOF2</strain>
    </source>
</reference>
<sequence>MITLLTKVQLFADWSCGFYVLAAKRRAFGPRIFTKEANEHEFSFSISTHK</sequence>
<name>A0A8S5M9Y5_9CAUD</name>
<protein>
    <submittedName>
        <fullName evidence="1">Uncharacterized protein</fullName>
    </submittedName>
</protein>
<dbReference type="EMBL" id="BK014856">
    <property type="protein sequence ID" value="DAD79028.1"/>
    <property type="molecule type" value="Genomic_DNA"/>
</dbReference>
<organism evidence="1">
    <name type="scientific">Siphoviridae sp. ctYOF2</name>
    <dbReference type="NCBI Taxonomy" id="2826376"/>
    <lineage>
        <taxon>Viruses</taxon>
        <taxon>Duplodnaviria</taxon>
        <taxon>Heunggongvirae</taxon>
        <taxon>Uroviricota</taxon>
        <taxon>Caudoviricetes</taxon>
    </lineage>
</organism>
<proteinExistence type="predicted"/>